<proteinExistence type="predicted"/>
<reference evidence="1" key="1">
    <citation type="submission" date="2016-05" db="EMBL/GenBank/DDBJ databases">
        <authorList>
            <person name="Lavstsen T."/>
            <person name="Jespersen J.S."/>
        </authorList>
    </citation>
    <scope>NUCLEOTIDE SEQUENCE</scope>
    <source>
        <tissue evidence="1">Brain</tissue>
    </source>
</reference>
<reference evidence="1" key="2">
    <citation type="submission" date="2016-06" db="EMBL/GenBank/DDBJ databases">
        <title>The genome of a short-lived fish provides insights into sex chromosome evolution and the genetic control of aging.</title>
        <authorList>
            <person name="Reichwald K."/>
            <person name="Felder M."/>
            <person name="Petzold A."/>
            <person name="Koch P."/>
            <person name="Groth M."/>
            <person name="Platzer M."/>
        </authorList>
    </citation>
    <scope>NUCLEOTIDE SEQUENCE</scope>
    <source>
        <tissue evidence="1">Brain</tissue>
    </source>
</reference>
<gene>
    <name evidence="1" type="primary">SULF2</name>
</gene>
<dbReference type="EMBL" id="HAEE01013647">
    <property type="protein sequence ID" value="SBR33697.1"/>
    <property type="molecule type" value="Transcribed_RNA"/>
</dbReference>
<name>A0A1A8KMV0_NOTKU</name>
<sequence length="38" mass="4409">THTHTHLFLVNRYRCSILDEALNTRQEPAACVFYCVSV</sequence>
<dbReference type="AlphaFoldDB" id="A0A1A8KMV0"/>
<protein>
    <submittedName>
        <fullName evidence="1">Sulfatase 2</fullName>
    </submittedName>
</protein>
<accession>A0A1A8KMV0</accession>
<feature type="non-terminal residue" evidence="1">
    <location>
        <position position="1"/>
    </location>
</feature>
<dbReference type="EMBL" id="HAED01007700">
    <property type="protein sequence ID" value="SBQ93912.1"/>
    <property type="molecule type" value="Transcribed_RNA"/>
</dbReference>
<evidence type="ECO:0000313" key="1">
    <source>
        <dbReference type="EMBL" id="SBR33697.1"/>
    </source>
</evidence>
<organism evidence="1">
    <name type="scientific">Nothobranchius kuhntae</name>
    <name type="common">Beira killifish</name>
    <dbReference type="NCBI Taxonomy" id="321403"/>
    <lineage>
        <taxon>Eukaryota</taxon>
        <taxon>Metazoa</taxon>
        <taxon>Chordata</taxon>
        <taxon>Craniata</taxon>
        <taxon>Vertebrata</taxon>
        <taxon>Euteleostomi</taxon>
        <taxon>Actinopterygii</taxon>
        <taxon>Neopterygii</taxon>
        <taxon>Teleostei</taxon>
        <taxon>Neoteleostei</taxon>
        <taxon>Acanthomorphata</taxon>
        <taxon>Ovalentaria</taxon>
        <taxon>Atherinomorphae</taxon>
        <taxon>Cyprinodontiformes</taxon>
        <taxon>Nothobranchiidae</taxon>
        <taxon>Nothobranchius</taxon>
    </lineage>
</organism>